<dbReference type="Proteomes" id="UP001234178">
    <property type="component" value="Unassembled WGS sequence"/>
</dbReference>
<evidence type="ECO:0000313" key="2">
    <source>
        <dbReference type="Proteomes" id="UP001234178"/>
    </source>
</evidence>
<comment type="caution">
    <text evidence="1">The sequence shown here is derived from an EMBL/GenBank/DDBJ whole genome shotgun (WGS) entry which is preliminary data.</text>
</comment>
<sequence length="318" mass="37148">MSMGMMLKLAKYLGTEKIPTIKIEQVTRARPRVQWVELNTSNDKKDILLNRWLPLSWKDKASYAPTQFLQKEWTSFDHPIMRIRDENDRIYEVLPYLDLEKSHVLKLIGKTLGEIALKRTVGENWRNFDENTEILYVTILELWPKYSKLVLTILLPLVQVSWEQFRSVSEGYARGMTFQPNSVILLPVIQTCLPEPRDHIPYSLNFYHQIIYLESQMSEFYSYCISIQDQIDSTKQTSSILSQGICPISNVKKISTNRQLVSNPWSTTKSYWFLSTFPVNEQVGLTGHFLADISAILRPCYDWEKRFSIFPTPYKSEG</sequence>
<reference evidence="1 2" key="1">
    <citation type="journal article" date="2023" name="Nucleic Acids Res.">
        <title>The hologenome of Daphnia magna reveals possible DNA methylation and microbiome-mediated evolution of the host genome.</title>
        <authorList>
            <person name="Chaturvedi A."/>
            <person name="Li X."/>
            <person name="Dhandapani V."/>
            <person name="Marshall H."/>
            <person name="Kissane S."/>
            <person name="Cuenca-Cambronero M."/>
            <person name="Asole G."/>
            <person name="Calvet F."/>
            <person name="Ruiz-Romero M."/>
            <person name="Marangio P."/>
            <person name="Guigo R."/>
            <person name="Rago D."/>
            <person name="Mirbahai L."/>
            <person name="Eastwood N."/>
            <person name="Colbourne J.K."/>
            <person name="Zhou J."/>
            <person name="Mallon E."/>
            <person name="Orsini L."/>
        </authorList>
    </citation>
    <scope>NUCLEOTIDE SEQUENCE [LARGE SCALE GENOMIC DNA]</scope>
    <source>
        <strain evidence="1">LRV0_1</strain>
    </source>
</reference>
<organism evidence="1 2">
    <name type="scientific">Daphnia magna</name>
    <dbReference type="NCBI Taxonomy" id="35525"/>
    <lineage>
        <taxon>Eukaryota</taxon>
        <taxon>Metazoa</taxon>
        <taxon>Ecdysozoa</taxon>
        <taxon>Arthropoda</taxon>
        <taxon>Crustacea</taxon>
        <taxon>Branchiopoda</taxon>
        <taxon>Diplostraca</taxon>
        <taxon>Cladocera</taxon>
        <taxon>Anomopoda</taxon>
        <taxon>Daphniidae</taxon>
        <taxon>Daphnia</taxon>
    </lineage>
</organism>
<gene>
    <name evidence="1" type="ORF">OUZ56_020765</name>
</gene>
<evidence type="ECO:0000313" key="1">
    <source>
        <dbReference type="EMBL" id="KAK4011650.1"/>
    </source>
</evidence>
<keyword evidence="2" id="KW-1185">Reference proteome</keyword>
<dbReference type="EMBL" id="JAOYFB010000003">
    <property type="protein sequence ID" value="KAK4011650.1"/>
    <property type="molecule type" value="Genomic_DNA"/>
</dbReference>
<accession>A0ABQ9ZGH0</accession>
<protein>
    <submittedName>
        <fullName evidence="1">Uncharacterized protein</fullName>
    </submittedName>
</protein>
<proteinExistence type="predicted"/>
<name>A0ABQ9ZGH0_9CRUS</name>